<keyword evidence="3" id="KW-1185">Reference proteome</keyword>
<feature type="region of interest" description="Disordered" evidence="1">
    <location>
        <begin position="1"/>
        <end position="54"/>
    </location>
</feature>
<reference evidence="3" key="1">
    <citation type="journal article" date="2019" name="Int. J. Syst. Evol. Microbiol.">
        <title>The Global Catalogue of Microorganisms (GCM) 10K type strain sequencing project: providing services to taxonomists for standard genome sequencing and annotation.</title>
        <authorList>
            <consortium name="The Broad Institute Genomics Platform"/>
            <consortium name="The Broad Institute Genome Sequencing Center for Infectious Disease"/>
            <person name="Wu L."/>
            <person name="Ma J."/>
        </authorList>
    </citation>
    <scope>NUCLEOTIDE SEQUENCE [LARGE SCALE GENOMIC DNA]</scope>
    <source>
        <strain evidence="3">JCM 18298</strain>
    </source>
</reference>
<accession>A0ABP9K821</accession>
<evidence type="ECO:0000313" key="3">
    <source>
        <dbReference type="Proteomes" id="UP001500603"/>
    </source>
</evidence>
<proteinExistence type="predicted"/>
<name>A0ABP9K821_9NOCA</name>
<dbReference type="EMBL" id="BAABJM010000002">
    <property type="protein sequence ID" value="GAA5053334.1"/>
    <property type="molecule type" value="Genomic_DNA"/>
</dbReference>
<evidence type="ECO:0000313" key="2">
    <source>
        <dbReference type="EMBL" id="GAA5053334.1"/>
    </source>
</evidence>
<dbReference type="Proteomes" id="UP001500603">
    <property type="component" value="Unassembled WGS sequence"/>
</dbReference>
<sequence>MASVRAEEGGGAGRKCGEKAGAGTVREKLGTRGGGYAGRDASGVIYGVDASGTG</sequence>
<organism evidence="2 3">
    <name type="scientific">Nocardia callitridis</name>
    <dbReference type="NCBI Taxonomy" id="648753"/>
    <lineage>
        <taxon>Bacteria</taxon>
        <taxon>Bacillati</taxon>
        <taxon>Actinomycetota</taxon>
        <taxon>Actinomycetes</taxon>
        <taxon>Mycobacteriales</taxon>
        <taxon>Nocardiaceae</taxon>
        <taxon>Nocardia</taxon>
    </lineage>
</organism>
<evidence type="ECO:0000256" key="1">
    <source>
        <dbReference type="SAM" id="MobiDB-lite"/>
    </source>
</evidence>
<gene>
    <name evidence="2" type="ORF">GCM10023318_27040</name>
</gene>
<protein>
    <submittedName>
        <fullName evidence="2">Uncharacterized protein</fullName>
    </submittedName>
</protein>
<comment type="caution">
    <text evidence="2">The sequence shown here is derived from an EMBL/GenBank/DDBJ whole genome shotgun (WGS) entry which is preliminary data.</text>
</comment>